<dbReference type="Proteomes" id="UP000595636">
    <property type="component" value="Chromosome"/>
</dbReference>
<protein>
    <submittedName>
        <fullName evidence="1">Uncharacterized protein</fullName>
    </submittedName>
</protein>
<proteinExistence type="predicted"/>
<name>A0A7T7RFY3_9ACTN</name>
<dbReference type="AlphaFoldDB" id="A0A7T7RFY3"/>
<evidence type="ECO:0000313" key="2">
    <source>
        <dbReference type="Proteomes" id="UP000595636"/>
    </source>
</evidence>
<dbReference type="KEGG" id="slf:JEQ17_41035"/>
<gene>
    <name evidence="1" type="ORF">JEQ17_41035</name>
</gene>
<reference evidence="1 2" key="1">
    <citation type="submission" date="2020-12" db="EMBL/GenBank/DDBJ databases">
        <title>A novel species.</title>
        <authorList>
            <person name="Li K."/>
        </authorList>
    </citation>
    <scope>NUCLEOTIDE SEQUENCE [LARGE SCALE GENOMIC DNA]</scope>
    <source>
        <strain evidence="1 2">ZYC-3</strain>
    </source>
</reference>
<dbReference type="EMBL" id="CP066831">
    <property type="protein sequence ID" value="QQM45164.1"/>
    <property type="molecule type" value="Genomic_DNA"/>
</dbReference>
<organism evidence="1 2">
    <name type="scientific">Streptomyces liliifuscus</name>
    <dbReference type="NCBI Taxonomy" id="2797636"/>
    <lineage>
        <taxon>Bacteria</taxon>
        <taxon>Bacillati</taxon>
        <taxon>Actinomycetota</taxon>
        <taxon>Actinomycetes</taxon>
        <taxon>Kitasatosporales</taxon>
        <taxon>Streptomycetaceae</taxon>
        <taxon>Streptomyces</taxon>
    </lineage>
</organism>
<sequence length="59" mass="6864">MLKLFEKGDQVVVVECEERRWIGQTGTIADSEPHHIYGWRVSGIADGRLRFHSRQLRKA</sequence>
<evidence type="ECO:0000313" key="1">
    <source>
        <dbReference type="EMBL" id="QQM45164.1"/>
    </source>
</evidence>
<dbReference type="RefSeq" id="WP_200399973.1">
    <property type="nucleotide sequence ID" value="NZ_CP066831.1"/>
</dbReference>
<keyword evidence="2" id="KW-1185">Reference proteome</keyword>
<accession>A0A7T7RFY3</accession>